<reference evidence="1 2" key="1">
    <citation type="journal article" date="2022" name="Front. Microbiol.">
        <title>Identification and characterization of a novel class of self-sufficient cytochrome P450 hydroxylase involved in cyclohexanecarboxylate degradation in Paraburkholderia terrae strain KU-64.</title>
        <authorList>
            <person name="Yamamoto T."/>
            <person name="Hasegawa Y."/>
            <person name="Iwaki H."/>
        </authorList>
    </citation>
    <scope>NUCLEOTIDE SEQUENCE [LARGE SCALE GENOMIC DNA]</scope>
    <source>
        <strain evidence="1 2">KU-64</strain>
    </source>
</reference>
<sequence>MTEDMIDECRTLVNQRFSTTTKQKCMAVDKQVEAQFVTWVYEQKAAASAPCGVKVRTYGSERKAL</sequence>
<protein>
    <submittedName>
        <fullName evidence="1">Uncharacterized protein</fullName>
    </submittedName>
</protein>
<evidence type="ECO:0000313" key="2">
    <source>
        <dbReference type="Proteomes" id="UP001319874"/>
    </source>
</evidence>
<gene>
    <name evidence="1" type="ORF">PTKU64_43820</name>
</gene>
<dbReference type="EMBL" id="AP024956">
    <property type="protein sequence ID" value="BCZ80707.1"/>
    <property type="molecule type" value="Genomic_DNA"/>
</dbReference>
<dbReference type="Proteomes" id="UP001319874">
    <property type="component" value="Chromosome 2"/>
</dbReference>
<accession>A0ABM7U1W4</accession>
<organism evidence="1 2">
    <name type="scientific">Paraburkholderia terrae</name>
    <dbReference type="NCBI Taxonomy" id="311230"/>
    <lineage>
        <taxon>Bacteria</taxon>
        <taxon>Pseudomonadati</taxon>
        <taxon>Pseudomonadota</taxon>
        <taxon>Betaproteobacteria</taxon>
        <taxon>Burkholderiales</taxon>
        <taxon>Burkholderiaceae</taxon>
        <taxon>Paraburkholderia</taxon>
    </lineage>
</organism>
<keyword evidence="2" id="KW-1185">Reference proteome</keyword>
<proteinExistence type="predicted"/>
<evidence type="ECO:0000313" key="1">
    <source>
        <dbReference type="EMBL" id="BCZ80707.1"/>
    </source>
</evidence>
<name>A0ABM7U1W4_9BURK</name>